<keyword evidence="3" id="KW-0067">ATP-binding</keyword>
<dbReference type="InterPro" id="IPR004344">
    <property type="entry name" value="TTL/TTLL_fam"/>
</dbReference>
<accession>A0A0R3TAU1</accession>
<dbReference type="Proteomes" id="UP000278807">
    <property type="component" value="Unassembled WGS sequence"/>
</dbReference>
<dbReference type="STRING" id="102285.A0A0R3TAU1"/>
<sequence length="359" mass="41759">MSGLPVLRHNYRTCFPNHIETSACFEILGFDIMLDRKMRPYVIEVNHSPSFHTDSQLDKEIKEALLWDTLNLANFDFVDRKTCMEDDRRRIRERLLGGNFGKTTRDDLNARMEKWAAKAIEYENEHLGNFRRIFPCANSEVYEKYVNSSLTLYTETATFKARLQHSKQLREEIQERRARLESIFRPKQNKLRSESPNRNPYANGTRRLGPKGPPGPPNATDTTQKGSEKSRLQKLRHQVVEEPKFNSLEPCPIDERAEKRRCLEMERRGVLLRSLGIVDAVYRLLSEKPRVVPYERRTMGMSAGGRKMPRQFPLANPVEIVLPEIMDTSVNMRRPSAHPIRGINDVNLHLKPVRSFQCL</sequence>
<reference evidence="5 6" key="2">
    <citation type="submission" date="2018-11" db="EMBL/GenBank/DDBJ databases">
        <authorList>
            <consortium name="Pathogen Informatics"/>
        </authorList>
    </citation>
    <scope>NUCLEOTIDE SEQUENCE [LARGE SCALE GENOMIC DNA]</scope>
</reference>
<dbReference type="PROSITE" id="PS51221">
    <property type="entry name" value="TTL"/>
    <property type="match status" value="1"/>
</dbReference>
<dbReference type="Pfam" id="PF03133">
    <property type="entry name" value="TTL"/>
    <property type="match status" value="1"/>
</dbReference>
<evidence type="ECO:0000313" key="7">
    <source>
        <dbReference type="WBParaSite" id="HNAJ_0000418001-mRNA-1"/>
    </source>
</evidence>
<dbReference type="EMBL" id="UZAE01002772">
    <property type="protein sequence ID" value="VDO00039.1"/>
    <property type="molecule type" value="Genomic_DNA"/>
</dbReference>
<evidence type="ECO:0000313" key="5">
    <source>
        <dbReference type="EMBL" id="VDO00039.1"/>
    </source>
</evidence>
<evidence type="ECO:0000256" key="2">
    <source>
        <dbReference type="ARBA" id="ARBA00022741"/>
    </source>
</evidence>
<dbReference type="AlphaFoldDB" id="A0A0R3TAU1"/>
<keyword evidence="1" id="KW-0436">Ligase</keyword>
<keyword evidence="2" id="KW-0547">Nucleotide-binding</keyword>
<feature type="region of interest" description="Disordered" evidence="4">
    <location>
        <begin position="183"/>
        <end position="234"/>
    </location>
</feature>
<gene>
    <name evidence="5" type="ORF">HNAJ_LOCUS4179</name>
</gene>
<dbReference type="PANTHER" id="PTHR12241:SF161">
    <property type="entry name" value="TUBULIN POLYGLUTAMYLASE TTLL6"/>
    <property type="match status" value="1"/>
</dbReference>
<dbReference type="Gene3D" id="3.30.470.20">
    <property type="entry name" value="ATP-grasp fold, B domain"/>
    <property type="match status" value="1"/>
</dbReference>
<proteinExistence type="predicted"/>
<evidence type="ECO:0000313" key="6">
    <source>
        <dbReference type="Proteomes" id="UP000278807"/>
    </source>
</evidence>
<evidence type="ECO:0000256" key="3">
    <source>
        <dbReference type="ARBA" id="ARBA00022840"/>
    </source>
</evidence>
<dbReference type="GO" id="GO:0000226">
    <property type="term" value="P:microtubule cytoskeleton organization"/>
    <property type="evidence" value="ECO:0007669"/>
    <property type="project" value="TreeGrafter"/>
</dbReference>
<name>A0A0R3TAU1_RODNA</name>
<dbReference type="GO" id="GO:0036064">
    <property type="term" value="C:ciliary basal body"/>
    <property type="evidence" value="ECO:0007669"/>
    <property type="project" value="TreeGrafter"/>
</dbReference>
<dbReference type="WBParaSite" id="HNAJ_0000418001-mRNA-1">
    <property type="protein sequence ID" value="HNAJ_0000418001-mRNA-1"/>
    <property type="gene ID" value="HNAJ_0000418001"/>
</dbReference>
<dbReference type="PANTHER" id="PTHR12241">
    <property type="entry name" value="TUBULIN POLYGLUTAMYLASE"/>
    <property type="match status" value="1"/>
</dbReference>
<protein>
    <submittedName>
        <fullName evidence="7">Tubulin--tyrosine ligase-like protein 9</fullName>
    </submittedName>
</protein>
<reference evidence="7" key="1">
    <citation type="submission" date="2017-02" db="UniProtKB">
        <authorList>
            <consortium name="WormBaseParasite"/>
        </authorList>
    </citation>
    <scope>IDENTIFICATION</scope>
</reference>
<keyword evidence="6" id="KW-1185">Reference proteome</keyword>
<organism evidence="7">
    <name type="scientific">Rodentolepis nana</name>
    <name type="common">Dwarf tapeworm</name>
    <name type="synonym">Hymenolepis nana</name>
    <dbReference type="NCBI Taxonomy" id="102285"/>
    <lineage>
        <taxon>Eukaryota</taxon>
        <taxon>Metazoa</taxon>
        <taxon>Spiralia</taxon>
        <taxon>Lophotrochozoa</taxon>
        <taxon>Platyhelminthes</taxon>
        <taxon>Cestoda</taxon>
        <taxon>Eucestoda</taxon>
        <taxon>Cyclophyllidea</taxon>
        <taxon>Hymenolepididae</taxon>
        <taxon>Rodentolepis</taxon>
    </lineage>
</organism>
<dbReference type="GO" id="GO:0015631">
    <property type="term" value="F:tubulin binding"/>
    <property type="evidence" value="ECO:0007669"/>
    <property type="project" value="TreeGrafter"/>
</dbReference>
<dbReference type="GO" id="GO:0005524">
    <property type="term" value="F:ATP binding"/>
    <property type="evidence" value="ECO:0007669"/>
    <property type="project" value="UniProtKB-KW"/>
</dbReference>
<evidence type="ECO:0000256" key="1">
    <source>
        <dbReference type="ARBA" id="ARBA00022598"/>
    </source>
</evidence>
<dbReference type="GO" id="GO:0070740">
    <property type="term" value="F:tubulin-glutamic acid ligase activity"/>
    <property type="evidence" value="ECO:0007669"/>
    <property type="project" value="TreeGrafter"/>
</dbReference>
<dbReference type="OrthoDB" id="202825at2759"/>
<dbReference type="SUPFAM" id="SSF56059">
    <property type="entry name" value="Glutathione synthetase ATP-binding domain-like"/>
    <property type="match status" value="1"/>
</dbReference>
<evidence type="ECO:0000256" key="4">
    <source>
        <dbReference type="SAM" id="MobiDB-lite"/>
    </source>
</evidence>